<gene>
    <name evidence="1" type="ORF">L1987_11527</name>
</gene>
<organism evidence="1 2">
    <name type="scientific">Smallanthus sonchifolius</name>
    <dbReference type="NCBI Taxonomy" id="185202"/>
    <lineage>
        <taxon>Eukaryota</taxon>
        <taxon>Viridiplantae</taxon>
        <taxon>Streptophyta</taxon>
        <taxon>Embryophyta</taxon>
        <taxon>Tracheophyta</taxon>
        <taxon>Spermatophyta</taxon>
        <taxon>Magnoliopsida</taxon>
        <taxon>eudicotyledons</taxon>
        <taxon>Gunneridae</taxon>
        <taxon>Pentapetalae</taxon>
        <taxon>asterids</taxon>
        <taxon>campanulids</taxon>
        <taxon>Asterales</taxon>
        <taxon>Asteraceae</taxon>
        <taxon>Asteroideae</taxon>
        <taxon>Heliantheae alliance</taxon>
        <taxon>Millerieae</taxon>
        <taxon>Smallanthus</taxon>
    </lineage>
</organism>
<name>A0ACB9JC25_9ASTR</name>
<protein>
    <submittedName>
        <fullName evidence="1">Uncharacterized protein</fullName>
    </submittedName>
</protein>
<reference evidence="2" key="1">
    <citation type="journal article" date="2022" name="Mol. Ecol. Resour.">
        <title>The genomes of chicory, endive, great burdock and yacon provide insights into Asteraceae palaeo-polyploidization history and plant inulin production.</title>
        <authorList>
            <person name="Fan W."/>
            <person name="Wang S."/>
            <person name="Wang H."/>
            <person name="Wang A."/>
            <person name="Jiang F."/>
            <person name="Liu H."/>
            <person name="Zhao H."/>
            <person name="Xu D."/>
            <person name="Zhang Y."/>
        </authorList>
    </citation>
    <scope>NUCLEOTIDE SEQUENCE [LARGE SCALE GENOMIC DNA]</scope>
    <source>
        <strain evidence="2">cv. Yunnan</strain>
    </source>
</reference>
<comment type="caution">
    <text evidence="1">The sequence shown here is derived from an EMBL/GenBank/DDBJ whole genome shotgun (WGS) entry which is preliminary data.</text>
</comment>
<reference evidence="1 2" key="2">
    <citation type="journal article" date="2022" name="Mol. Ecol. Resour.">
        <title>The genomes of chicory, endive, great burdock and yacon provide insights into Asteraceae paleo-polyploidization history and plant inulin production.</title>
        <authorList>
            <person name="Fan W."/>
            <person name="Wang S."/>
            <person name="Wang H."/>
            <person name="Wang A."/>
            <person name="Jiang F."/>
            <person name="Liu H."/>
            <person name="Zhao H."/>
            <person name="Xu D."/>
            <person name="Zhang Y."/>
        </authorList>
    </citation>
    <scope>NUCLEOTIDE SEQUENCE [LARGE SCALE GENOMIC DNA]</scope>
    <source>
        <strain evidence="2">cv. Yunnan</strain>
        <tissue evidence="1">Leaves</tissue>
    </source>
</reference>
<sequence>MAFRPISSIRSGDRADPIEVRLIRKWHPFWLKSECSFLLLDREGAAVEARGNIRDEPYFDSFLDLQRCYRITDYLSVKARKTYNVVPHPATVKIATGTTFIPIDDFDFPHYYFNFQPFERLPDLLNQSLLLSDYIGRFHSIVSDTATSTGRRLLKLLLEDLNDNFIEIALWEEIANIIDLERLKHEPFPCIIAITSSKVKKYNYLQLESTSATHMYINPEIEDKHDLTERFMEKYKNIPIEEHDRFTVAQLLEKKAQQNSERIFTCVASIVSFVEGKPWFYKGCVRCNRKLTERGDMLACGYHPREQQPNFNSTQFVVTKVLDLTTLPLDPANKDHHQAHYQITIEGTSETVTEAEPPITAEAFEPQKAPGPSKDVTSRLQKHKKLLLLKHSIYVSVVKLWGYDKFPKESPLAFYEGGKPIVPAPDMLDGLQIVLKNMAAYIQKEFPKTLKFWRLQSPRHFHGGDWNQNGSCLFNKPLKDSELDLWFDPSNNGVNKEARVINQLIVKALQDTDIELLDLTHLSEFRADAHPATWLGKKDVVAVWGEDCMHWCLPGVPDTWVNILWQLVRYRLGTAGS</sequence>
<evidence type="ECO:0000313" key="2">
    <source>
        <dbReference type="Proteomes" id="UP001056120"/>
    </source>
</evidence>
<evidence type="ECO:0000313" key="1">
    <source>
        <dbReference type="EMBL" id="KAI3817729.1"/>
    </source>
</evidence>
<proteinExistence type="predicted"/>
<accession>A0ACB9JC25</accession>
<keyword evidence="2" id="KW-1185">Reference proteome</keyword>
<dbReference type="EMBL" id="CM042021">
    <property type="protein sequence ID" value="KAI3817729.1"/>
    <property type="molecule type" value="Genomic_DNA"/>
</dbReference>
<dbReference type="Proteomes" id="UP001056120">
    <property type="component" value="Linkage Group LG04"/>
</dbReference>